<feature type="active site" description="Proton acceptor" evidence="6">
    <location>
        <position position="261"/>
    </location>
</feature>
<dbReference type="SUPFAM" id="SSF46785">
    <property type="entry name" value="Winged helix' DNA-binding domain"/>
    <property type="match status" value="1"/>
</dbReference>
<keyword evidence="3" id="KW-0949">S-adenosyl-L-methionine</keyword>
<evidence type="ECO:0000256" key="2">
    <source>
        <dbReference type="ARBA" id="ARBA00022679"/>
    </source>
</evidence>
<dbReference type="GO" id="GO:0032259">
    <property type="term" value="P:methylation"/>
    <property type="evidence" value="ECO:0007669"/>
    <property type="project" value="UniProtKB-KW"/>
</dbReference>
<dbReference type="Gramene" id="rna-AYBTSS11_LOCUS31075">
    <property type="protein sequence ID" value="CAJ1978872.1"/>
    <property type="gene ID" value="gene-AYBTSS11_LOCUS31075"/>
</dbReference>
<dbReference type="EMBL" id="OY731408">
    <property type="protein sequence ID" value="CAJ1978872.1"/>
    <property type="molecule type" value="Genomic_DNA"/>
</dbReference>
<sequence length="354" mass="40338">MESHSEDSAAKLLRAQTHTGNHVLKFIYSMSLKCAVDLNIPDIIHEYGKPMPLSKLIASLKIHPSKTCFIYRLMRILTHSDFFYEHDVTENELEVRYVLTDASKLLLKDHPFSLKYLPQFALHPVIINSWFQFSTWFTNEDPTPFHTANGMGFWDFAAHEPKFNDLFNEAMATDSRLVSSMVVEKCKSVFEGLELLVDVGGGTGTMVEVISESFPQLKCVVFDLPHVVGDLQETENIKYVGGDMFEAIPHADSIMLKLILHDWNNEKCLKILSNCKEAISSKGKVIIIDMVMGNKKEDRELTETEIFFDMVMMITFNGRERNEKEWASLLFSAGFSNYTITPTQGLLSIIEVYP</sequence>
<evidence type="ECO:0000259" key="8">
    <source>
        <dbReference type="Pfam" id="PF08100"/>
    </source>
</evidence>
<dbReference type="FunFam" id="3.40.50.150:FF:000057">
    <property type="entry name" value="O-methyltransferase ZRP4"/>
    <property type="match status" value="1"/>
</dbReference>
<dbReference type="InterPro" id="IPR036390">
    <property type="entry name" value="WH_DNA-bd_sf"/>
</dbReference>
<dbReference type="InterPro" id="IPR012967">
    <property type="entry name" value="COMT_dimerisation"/>
</dbReference>
<accession>A0AA87B9D8</accession>
<evidence type="ECO:0000256" key="5">
    <source>
        <dbReference type="ARBA" id="ARBA00066355"/>
    </source>
</evidence>
<dbReference type="EC" id="2.1.1.150" evidence="5"/>
<dbReference type="GO" id="GO:0033800">
    <property type="term" value="F:isoflavone 7-O-methyltransferase activity"/>
    <property type="evidence" value="ECO:0007669"/>
    <property type="project" value="UniProtKB-EC"/>
</dbReference>
<evidence type="ECO:0000256" key="6">
    <source>
        <dbReference type="PIRSR" id="PIRSR005739-1"/>
    </source>
</evidence>
<dbReference type="InterPro" id="IPR036388">
    <property type="entry name" value="WH-like_DNA-bd_sf"/>
</dbReference>
<evidence type="ECO:0000313" key="9">
    <source>
        <dbReference type="EMBL" id="CAJ1978872.1"/>
    </source>
</evidence>
<reference evidence="9" key="1">
    <citation type="submission" date="2023-10" db="EMBL/GenBank/DDBJ databases">
        <authorList>
            <person name="Domelevo Entfellner J.-B."/>
        </authorList>
    </citation>
    <scope>NUCLEOTIDE SEQUENCE</scope>
</reference>
<dbReference type="InterPro" id="IPR016461">
    <property type="entry name" value="COMT-like"/>
</dbReference>
<dbReference type="FunFam" id="1.10.10.10:FF:000213">
    <property type="entry name" value="Coniferyl alcohol 9-O-methyltransferase"/>
    <property type="match status" value="1"/>
</dbReference>
<dbReference type="PROSITE" id="PS51683">
    <property type="entry name" value="SAM_OMT_II"/>
    <property type="match status" value="1"/>
</dbReference>
<organism evidence="9 10">
    <name type="scientific">Sphenostylis stenocarpa</name>
    <dbReference type="NCBI Taxonomy" id="92480"/>
    <lineage>
        <taxon>Eukaryota</taxon>
        <taxon>Viridiplantae</taxon>
        <taxon>Streptophyta</taxon>
        <taxon>Embryophyta</taxon>
        <taxon>Tracheophyta</taxon>
        <taxon>Spermatophyta</taxon>
        <taxon>Magnoliopsida</taxon>
        <taxon>eudicotyledons</taxon>
        <taxon>Gunneridae</taxon>
        <taxon>Pentapetalae</taxon>
        <taxon>rosids</taxon>
        <taxon>fabids</taxon>
        <taxon>Fabales</taxon>
        <taxon>Fabaceae</taxon>
        <taxon>Papilionoideae</taxon>
        <taxon>50 kb inversion clade</taxon>
        <taxon>NPAAA clade</taxon>
        <taxon>indigoferoid/millettioid clade</taxon>
        <taxon>Phaseoleae</taxon>
        <taxon>Sphenostylis</taxon>
    </lineage>
</organism>
<dbReference type="GO" id="GO:0009717">
    <property type="term" value="P:isoflavonoid biosynthetic process"/>
    <property type="evidence" value="ECO:0007669"/>
    <property type="project" value="UniProtKB-ARBA"/>
</dbReference>
<keyword evidence="2" id="KW-0808">Transferase</keyword>
<dbReference type="InterPro" id="IPR029063">
    <property type="entry name" value="SAM-dependent_MTases_sf"/>
</dbReference>
<dbReference type="Proteomes" id="UP001189624">
    <property type="component" value="Chromosome 11"/>
</dbReference>
<dbReference type="PANTHER" id="PTHR11746">
    <property type="entry name" value="O-METHYLTRANSFERASE"/>
    <property type="match status" value="1"/>
</dbReference>
<comment type="catalytic activity">
    <reaction evidence="4">
        <text>a 7-hydroxyisoflavone + S-adenosyl-L-methionine = a 7-methoxyisoflavone + S-adenosyl-L-homocysteine + H(+)</text>
        <dbReference type="Rhea" id="RHEA:17933"/>
        <dbReference type="ChEBI" id="CHEBI:15378"/>
        <dbReference type="ChEBI" id="CHEBI:55465"/>
        <dbReference type="ChEBI" id="CHEBI:57856"/>
        <dbReference type="ChEBI" id="CHEBI:59789"/>
        <dbReference type="ChEBI" id="CHEBI:140356"/>
        <dbReference type="EC" id="2.1.1.150"/>
    </reaction>
</comment>
<dbReference type="Pfam" id="PF08100">
    <property type="entry name" value="Dimerisation"/>
    <property type="match status" value="1"/>
</dbReference>
<feature type="domain" description="O-methyltransferase dimerisation" evidence="8">
    <location>
        <begin position="22"/>
        <end position="109"/>
    </location>
</feature>
<name>A0AA87B9D8_9FABA</name>
<dbReference type="PIRSF" id="PIRSF005739">
    <property type="entry name" value="O-mtase"/>
    <property type="match status" value="1"/>
</dbReference>
<evidence type="ECO:0000259" key="7">
    <source>
        <dbReference type="Pfam" id="PF00891"/>
    </source>
</evidence>
<evidence type="ECO:0000256" key="4">
    <source>
        <dbReference type="ARBA" id="ARBA00050968"/>
    </source>
</evidence>
<evidence type="ECO:0000256" key="1">
    <source>
        <dbReference type="ARBA" id="ARBA00022603"/>
    </source>
</evidence>
<dbReference type="Gene3D" id="3.40.50.150">
    <property type="entry name" value="Vaccinia Virus protein VP39"/>
    <property type="match status" value="1"/>
</dbReference>
<evidence type="ECO:0000313" key="10">
    <source>
        <dbReference type="Proteomes" id="UP001189624"/>
    </source>
</evidence>
<gene>
    <name evidence="9" type="ORF">AYBTSS11_LOCUS31075</name>
</gene>
<dbReference type="AlphaFoldDB" id="A0AA87B9D8"/>
<dbReference type="Pfam" id="PF00891">
    <property type="entry name" value="Methyltransf_2"/>
    <property type="match status" value="1"/>
</dbReference>
<dbReference type="InterPro" id="IPR001077">
    <property type="entry name" value="COMT_C"/>
</dbReference>
<evidence type="ECO:0000256" key="3">
    <source>
        <dbReference type="ARBA" id="ARBA00022691"/>
    </source>
</evidence>
<keyword evidence="10" id="KW-1185">Reference proteome</keyword>
<dbReference type="Gene3D" id="1.10.10.10">
    <property type="entry name" value="Winged helix-like DNA-binding domain superfamily/Winged helix DNA-binding domain"/>
    <property type="match status" value="1"/>
</dbReference>
<dbReference type="SUPFAM" id="SSF53335">
    <property type="entry name" value="S-adenosyl-L-methionine-dependent methyltransferases"/>
    <property type="match status" value="1"/>
</dbReference>
<proteinExistence type="predicted"/>
<dbReference type="GO" id="GO:0046983">
    <property type="term" value="F:protein dimerization activity"/>
    <property type="evidence" value="ECO:0007669"/>
    <property type="project" value="InterPro"/>
</dbReference>
<protein>
    <recommendedName>
        <fullName evidence="5">isoflavone 7-O-methyltransferase</fullName>
        <ecNumber evidence="5">2.1.1.150</ecNumber>
    </recommendedName>
</protein>
<feature type="domain" description="O-methyltransferase C-terminal" evidence="7">
    <location>
        <begin position="130"/>
        <end position="336"/>
    </location>
</feature>
<keyword evidence="1" id="KW-0489">Methyltransferase</keyword>